<evidence type="ECO:0000313" key="8">
    <source>
        <dbReference type="Proteomes" id="UP000578030"/>
    </source>
</evidence>
<dbReference type="EMBL" id="JABEQM010000006">
    <property type="protein sequence ID" value="MBB2201820.1"/>
    <property type="molecule type" value="Genomic_DNA"/>
</dbReference>
<dbReference type="SUPFAM" id="SSF103473">
    <property type="entry name" value="MFS general substrate transporter"/>
    <property type="match status" value="1"/>
</dbReference>
<sequence>MVLTSLTRGSRRYRFLVIGLLVCAGCIAYVDRTALSIANLEIAHDFGLSYSTLGLLLSSIAWVYMIAQIPAGMLADRLPARWLLFVSLLSWGAAQALCGAAGGVTGLLIGRCALGIGEAPLFLAGTRVITQWFDESERATPIGLFNASAAFGQTISPAILSFIMVRWGWHAMFMSIGVASAIMGVIWVVFYRDPEAAGSPSPGSASDVTPAPHGVTFYLRHLLAQPTAWAMAVGFMGVIYLMWLYSAWLPTYLRTVQHFSTEEAGYLSTIPQLCGFIGGLCGGVVVDGLARRGLSPILSCRRPLVWSLYVAAVATMVAGITGNPWLSLAVMSVALFAVGLAMTCGWTLGTVVVTEDAVATMEAFQNVGGSVGGAMAPIITGVAVQATGSFLCALLIAGAIAAGCALVYILGVRRPIDFDDGAV</sequence>
<feature type="domain" description="Major facilitator superfamily (MFS) profile" evidence="6">
    <location>
        <begin position="17"/>
        <end position="416"/>
    </location>
</feature>
<feature type="transmembrane region" description="Helical" evidence="5">
    <location>
        <begin position="108"/>
        <end position="130"/>
    </location>
</feature>
<evidence type="ECO:0000256" key="5">
    <source>
        <dbReference type="SAM" id="Phobius"/>
    </source>
</evidence>
<name>A0A7W4PL53_9PROT</name>
<dbReference type="CDD" id="cd17319">
    <property type="entry name" value="MFS_ExuT_GudP_like"/>
    <property type="match status" value="1"/>
</dbReference>
<reference evidence="7 8" key="1">
    <citation type="submission" date="2020-04" db="EMBL/GenBank/DDBJ databases">
        <title>Description of novel Gluconacetobacter.</title>
        <authorList>
            <person name="Sombolestani A."/>
        </authorList>
    </citation>
    <scope>NUCLEOTIDE SEQUENCE [LARGE SCALE GENOMIC DNA]</scope>
    <source>
        <strain evidence="7 8">LMG 27802</strain>
    </source>
</reference>
<dbReference type="Proteomes" id="UP000578030">
    <property type="component" value="Unassembled WGS sequence"/>
</dbReference>
<gene>
    <name evidence="7" type="ORF">HLH28_09560</name>
</gene>
<feature type="transmembrane region" description="Helical" evidence="5">
    <location>
        <begin position="50"/>
        <end position="70"/>
    </location>
</feature>
<keyword evidence="8" id="KW-1185">Reference proteome</keyword>
<feature type="transmembrane region" description="Helical" evidence="5">
    <location>
        <begin position="228"/>
        <end position="249"/>
    </location>
</feature>
<dbReference type="GO" id="GO:0022857">
    <property type="term" value="F:transmembrane transporter activity"/>
    <property type="evidence" value="ECO:0007669"/>
    <property type="project" value="InterPro"/>
</dbReference>
<evidence type="ECO:0000256" key="3">
    <source>
        <dbReference type="ARBA" id="ARBA00022989"/>
    </source>
</evidence>
<dbReference type="PANTHER" id="PTHR11662">
    <property type="entry name" value="SOLUTE CARRIER FAMILY 17"/>
    <property type="match status" value="1"/>
</dbReference>
<keyword evidence="3 5" id="KW-1133">Transmembrane helix</keyword>
<feature type="transmembrane region" description="Helical" evidence="5">
    <location>
        <begin position="12"/>
        <end position="30"/>
    </location>
</feature>
<feature type="transmembrane region" description="Helical" evidence="5">
    <location>
        <begin position="142"/>
        <end position="165"/>
    </location>
</feature>
<dbReference type="InterPro" id="IPR050382">
    <property type="entry name" value="MFS_Na/Anion_cotransporter"/>
</dbReference>
<dbReference type="PROSITE" id="PS50850">
    <property type="entry name" value="MFS"/>
    <property type="match status" value="1"/>
</dbReference>
<organism evidence="7 8">
    <name type="scientific">Gluconacetobacter tumulisoli</name>
    <dbReference type="NCBI Taxonomy" id="1286189"/>
    <lineage>
        <taxon>Bacteria</taxon>
        <taxon>Pseudomonadati</taxon>
        <taxon>Pseudomonadota</taxon>
        <taxon>Alphaproteobacteria</taxon>
        <taxon>Acetobacterales</taxon>
        <taxon>Acetobacteraceae</taxon>
        <taxon>Gluconacetobacter</taxon>
    </lineage>
</organism>
<feature type="transmembrane region" description="Helical" evidence="5">
    <location>
        <begin position="363"/>
        <end position="382"/>
    </location>
</feature>
<dbReference type="RefSeq" id="WP_182958173.1">
    <property type="nucleotide sequence ID" value="NZ_JABEQM010000006.1"/>
</dbReference>
<protein>
    <submittedName>
        <fullName evidence="7">MFS transporter</fullName>
    </submittedName>
</protein>
<keyword evidence="4 5" id="KW-0472">Membrane</keyword>
<evidence type="ECO:0000256" key="2">
    <source>
        <dbReference type="ARBA" id="ARBA00022692"/>
    </source>
</evidence>
<evidence type="ECO:0000256" key="1">
    <source>
        <dbReference type="ARBA" id="ARBA00004141"/>
    </source>
</evidence>
<dbReference type="PANTHER" id="PTHR11662:SF399">
    <property type="entry name" value="FI19708P1-RELATED"/>
    <property type="match status" value="1"/>
</dbReference>
<dbReference type="InterPro" id="IPR036259">
    <property type="entry name" value="MFS_trans_sf"/>
</dbReference>
<keyword evidence="2 5" id="KW-0812">Transmembrane</keyword>
<dbReference type="InterPro" id="IPR011701">
    <property type="entry name" value="MFS"/>
</dbReference>
<proteinExistence type="predicted"/>
<accession>A0A7W4PL53</accession>
<dbReference type="InterPro" id="IPR020846">
    <property type="entry name" value="MFS_dom"/>
</dbReference>
<dbReference type="GO" id="GO:0016020">
    <property type="term" value="C:membrane"/>
    <property type="evidence" value="ECO:0007669"/>
    <property type="project" value="UniProtKB-SubCell"/>
</dbReference>
<feature type="transmembrane region" description="Helical" evidence="5">
    <location>
        <begin position="171"/>
        <end position="191"/>
    </location>
</feature>
<feature type="transmembrane region" description="Helical" evidence="5">
    <location>
        <begin position="388"/>
        <end position="410"/>
    </location>
</feature>
<comment type="subcellular location">
    <subcellularLocation>
        <location evidence="1">Membrane</location>
        <topology evidence="1">Multi-pass membrane protein</topology>
    </subcellularLocation>
</comment>
<evidence type="ECO:0000259" key="6">
    <source>
        <dbReference type="PROSITE" id="PS50850"/>
    </source>
</evidence>
<dbReference type="AlphaFoldDB" id="A0A7W4PL53"/>
<feature type="transmembrane region" description="Helical" evidence="5">
    <location>
        <begin position="328"/>
        <end position="351"/>
    </location>
</feature>
<feature type="transmembrane region" description="Helical" evidence="5">
    <location>
        <begin position="303"/>
        <end position="322"/>
    </location>
</feature>
<comment type="caution">
    <text evidence="7">The sequence shown here is derived from an EMBL/GenBank/DDBJ whole genome shotgun (WGS) entry which is preliminary data.</text>
</comment>
<dbReference type="Gene3D" id="1.20.1250.20">
    <property type="entry name" value="MFS general substrate transporter like domains"/>
    <property type="match status" value="2"/>
</dbReference>
<feature type="transmembrane region" description="Helical" evidence="5">
    <location>
        <begin position="82"/>
        <end position="102"/>
    </location>
</feature>
<feature type="transmembrane region" description="Helical" evidence="5">
    <location>
        <begin position="269"/>
        <end position="291"/>
    </location>
</feature>
<evidence type="ECO:0000256" key="4">
    <source>
        <dbReference type="ARBA" id="ARBA00023136"/>
    </source>
</evidence>
<dbReference type="Pfam" id="PF07690">
    <property type="entry name" value="MFS_1"/>
    <property type="match status" value="1"/>
</dbReference>
<evidence type="ECO:0000313" key="7">
    <source>
        <dbReference type="EMBL" id="MBB2201820.1"/>
    </source>
</evidence>